<feature type="compositionally biased region" description="Polar residues" evidence="1">
    <location>
        <begin position="687"/>
        <end position="703"/>
    </location>
</feature>
<feature type="compositionally biased region" description="Basic and acidic residues" evidence="1">
    <location>
        <begin position="425"/>
        <end position="434"/>
    </location>
</feature>
<feature type="region of interest" description="Disordered" evidence="1">
    <location>
        <begin position="203"/>
        <end position="223"/>
    </location>
</feature>
<dbReference type="EMBL" id="JAACJL010000031">
    <property type="protein sequence ID" value="KAF4616285.1"/>
    <property type="molecule type" value="Genomic_DNA"/>
</dbReference>
<feature type="compositionally biased region" description="Polar residues" evidence="1">
    <location>
        <begin position="563"/>
        <end position="575"/>
    </location>
</feature>
<sequence>MPELTQVSVPPATPTSTSSTDEVISETIAITADSISQSSFTILETLISISYASDSTFSTPPLTPYATSSSDTSMSLSSSVPETYTSNSVYISTASTSWTASVSSTTVVEPTSTISNSSSTRSTVSSTSVGGSPTSTISASEMSSDSSTRSASSTISSPTSSTPSSTSETSILSASSTVFSSSISPLPGTTVISTSSVVASSSSNFSSSASSSNRVETSSRVSSTSSSELSSTSVLSSSSVFSRPQTTIFTTVVTTLVLGGHTTTVGIAGTGVLGTDTPRVSGFARNTGAIVGVAVSAAFVLLALLLLIFFTCKRYKSRRSDHGSLENILAVAREISWRAPLDGDGSDSDSEYRGRGRSTAAQPHIGVTNQENGSMGYLGDHLSSEAGGHGSSESANIGTAPMLPSFGGQPYLPGTASNGTPEMTQVRRDGETSHAPDIVQTSSGGSKSAVSLTVVGSSSSHDHGTGWSSSSSGHQNTRVSQPTRNSFSGPRPMPRQDTDRRHKSTPPSAFPTSPGLSFDLERQQEQSDKSSIKSLFDRLRGGRKISNKSISSTLRSRSNSKSQPQMSEGGTTTSAVPDVPLFSPSLLNPPVPVPSSAQTLLHFPRGVTGRGYPEFPSPPPLRHGTSTTSTIHWPPLTLPPSPDPTENSSMVEGLLHPRLGKRLNGPEHDSTSSLRDHEDYSRPISGLISNPIRSTTTFDTTLGSEDGAHIGVAS</sequence>
<feature type="region of interest" description="Disordered" evidence="1">
    <location>
        <begin position="1"/>
        <end position="21"/>
    </location>
</feature>
<feature type="compositionally biased region" description="Basic and acidic residues" evidence="1">
    <location>
        <begin position="519"/>
        <end position="540"/>
    </location>
</feature>
<reference evidence="3 4" key="1">
    <citation type="submission" date="2019-12" db="EMBL/GenBank/DDBJ databases">
        <authorList>
            <person name="Floudas D."/>
            <person name="Bentzer J."/>
            <person name="Ahren D."/>
            <person name="Johansson T."/>
            <person name="Persson P."/>
            <person name="Tunlid A."/>
        </authorList>
    </citation>
    <scope>NUCLEOTIDE SEQUENCE [LARGE SCALE GENOMIC DNA]</scope>
    <source>
        <strain evidence="3 4">CBS 102.39</strain>
    </source>
</reference>
<evidence type="ECO:0000313" key="3">
    <source>
        <dbReference type="EMBL" id="KAF4616285.1"/>
    </source>
</evidence>
<evidence type="ECO:0000313" key="4">
    <source>
        <dbReference type="Proteomes" id="UP000521872"/>
    </source>
</evidence>
<feature type="region of interest" description="Disordered" evidence="1">
    <location>
        <begin position="611"/>
        <end position="714"/>
    </location>
</feature>
<feature type="compositionally biased region" description="Basic and acidic residues" evidence="1">
    <location>
        <begin position="664"/>
        <end position="681"/>
    </location>
</feature>
<gene>
    <name evidence="3" type="ORF">D9613_008330</name>
</gene>
<evidence type="ECO:0000256" key="1">
    <source>
        <dbReference type="SAM" id="MobiDB-lite"/>
    </source>
</evidence>
<keyword evidence="2" id="KW-0812">Transmembrane</keyword>
<dbReference type="AlphaFoldDB" id="A0A8H4QT78"/>
<feature type="compositionally biased region" description="Low complexity" evidence="1">
    <location>
        <begin position="7"/>
        <end position="20"/>
    </location>
</feature>
<feature type="compositionally biased region" description="Low complexity" evidence="1">
    <location>
        <begin position="547"/>
        <end position="562"/>
    </location>
</feature>
<protein>
    <submittedName>
        <fullName evidence="3">Uncharacterized protein</fullName>
    </submittedName>
</protein>
<name>A0A8H4QT78_9AGAR</name>
<feature type="compositionally biased region" description="Polar residues" evidence="1">
    <location>
        <begin position="475"/>
        <end position="488"/>
    </location>
</feature>
<feature type="region of interest" description="Disordered" evidence="1">
    <location>
        <begin position="340"/>
        <end position="581"/>
    </location>
</feature>
<feature type="transmembrane region" description="Helical" evidence="2">
    <location>
        <begin position="289"/>
        <end position="310"/>
    </location>
</feature>
<feature type="compositionally biased region" description="Polar residues" evidence="1">
    <location>
        <begin position="505"/>
        <end position="515"/>
    </location>
</feature>
<feature type="compositionally biased region" description="Polar residues" evidence="1">
    <location>
        <begin position="439"/>
        <end position="455"/>
    </location>
</feature>
<keyword evidence="2" id="KW-0472">Membrane</keyword>
<feature type="compositionally biased region" description="Low complexity" evidence="1">
    <location>
        <begin position="465"/>
        <end position="474"/>
    </location>
</feature>
<feature type="region of interest" description="Disordered" evidence="1">
    <location>
        <begin position="110"/>
        <end position="168"/>
    </location>
</feature>
<evidence type="ECO:0000256" key="2">
    <source>
        <dbReference type="SAM" id="Phobius"/>
    </source>
</evidence>
<comment type="caution">
    <text evidence="3">The sequence shown here is derived from an EMBL/GenBank/DDBJ whole genome shotgun (WGS) entry which is preliminary data.</text>
</comment>
<keyword evidence="4" id="KW-1185">Reference proteome</keyword>
<accession>A0A8H4QT78</accession>
<proteinExistence type="predicted"/>
<dbReference type="Proteomes" id="UP000521872">
    <property type="component" value="Unassembled WGS sequence"/>
</dbReference>
<organism evidence="3 4">
    <name type="scientific">Agrocybe pediades</name>
    <dbReference type="NCBI Taxonomy" id="84607"/>
    <lineage>
        <taxon>Eukaryota</taxon>
        <taxon>Fungi</taxon>
        <taxon>Dikarya</taxon>
        <taxon>Basidiomycota</taxon>
        <taxon>Agaricomycotina</taxon>
        <taxon>Agaricomycetes</taxon>
        <taxon>Agaricomycetidae</taxon>
        <taxon>Agaricales</taxon>
        <taxon>Agaricineae</taxon>
        <taxon>Strophariaceae</taxon>
        <taxon>Agrocybe</taxon>
    </lineage>
</organism>
<keyword evidence="2" id="KW-1133">Transmembrane helix</keyword>